<evidence type="ECO:0000256" key="3">
    <source>
        <dbReference type="ARBA" id="ARBA00023157"/>
    </source>
</evidence>
<evidence type="ECO:0000313" key="7">
    <source>
        <dbReference type="Proteomes" id="UP000069771"/>
    </source>
</evidence>
<feature type="domain" description="Thioredoxin" evidence="5">
    <location>
        <begin position="16"/>
        <end position="160"/>
    </location>
</feature>
<accession>A0A140DWK4</accession>
<keyword evidence="6" id="KW-0560">Oxidoreductase</keyword>
<evidence type="ECO:0000256" key="4">
    <source>
        <dbReference type="ARBA" id="ARBA00023284"/>
    </source>
</evidence>
<dbReference type="InterPro" id="IPR013740">
    <property type="entry name" value="Redoxin"/>
</dbReference>
<dbReference type="EMBL" id="CP011391">
    <property type="protein sequence ID" value="AMK55031.1"/>
    <property type="molecule type" value="Genomic_DNA"/>
</dbReference>
<dbReference type="Pfam" id="PF08534">
    <property type="entry name" value="Redoxin"/>
    <property type="match status" value="1"/>
</dbReference>
<keyword evidence="1 6" id="KW-0575">Peroxidase</keyword>
<evidence type="ECO:0000313" key="6">
    <source>
        <dbReference type="EMBL" id="AMK55031.1"/>
    </source>
</evidence>
<dbReference type="Gene3D" id="3.40.30.10">
    <property type="entry name" value="Glutaredoxin"/>
    <property type="match status" value="1"/>
</dbReference>
<dbReference type="GO" id="GO:0008379">
    <property type="term" value="F:thioredoxin peroxidase activity"/>
    <property type="evidence" value="ECO:0007669"/>
    <property type="project" value="InterPro"/>
</dbReference>
<evidence type="ECO:0000259" key="5">
    <source>
        <dbReference type="PROSITE" id="PS51352"/>
    </source>
</evidence>
<dbReference type="InterPro" id="IPR002065">
    <property type="entry name" value="TPX"/>
</dbReference>
<proteinExistence type="predicted"/>
<evidence type="ECO:0000256" key="2">
    <source>
        <dbReference type="ARBA" id="ARBA00022862"/>
    </source>
</evidence>
<dbReference type="EC" id="1.11.1.15" evidence="6"/>
<keyword evidence="3" id="KW-1015">Disulfide bond</keyword>
<name>A0A140DWK4_9FIRM</name>
<dbReference type="OrthoDB" id="9781543at2"/>
<evidence type="ECO:0000256" key="1">
    <source>
        <dbReference type="ARBA" id="ARBA00022559"/>
    </source>
</evidence>
<dbReference type="Proteomes" id="UP000069771">
    <property type="component" value="Chromosome"/>
</dbReference>
<keyword evidence="7" id="KW-1185">Reference proteome</keyword>
<dbReference type="AlphaFoldDB" id="A0A140DWK4"/>
<dbReference type="SUPFAM" id="SSF52833">
    <property type="entry name" value="Thioredoxin-like"/>
    <property type="match status" value="1"/>
</dbReference>
<dbReference type="PANTHER" id="PTHR43110:SF1">
    <property type="entry name" value="THIOL PEROXIDASE"/>
    <property type="match status" value="1"/>
</dbReference>
<dbReference type="NCBIfam" id="NF001808">
    <property type="entry name" value="PRK00522.1"/>
    <property type="match status" value="1"/>
</dbReference>
<protein>
    <submittedName>
        <fullName evidence="6">Peroxiredoxin</fullName>
        <ecNumber evidence="6">1.11.1.15</ecNumber>
    </submittedName>
</protein>
<organism evidence="6 7">
    <name type="scientific">Faecalibaculum rodentium</name>
    <dbReference type="NCBI Taxonomy" id="1702221"/>
    <lineage>
        <taxon>Bacteria</taxon>
        <taxon>Bacillati</taxon>
        <taxon>Bacillota</taxon>
        <taxon>Erysipelotrichia</taxon>
        <taxon>Erysipelotrichales</taxon>
        <taxon>Erysipelotrichaceae</taxon>
        <taxon>Faecalibaculum</taxon>
    </lineage>
</organism>
<dbReference type="InterPro" id="IPR013766">
    <property type="entry name" value="Thioredoxin_domain"/>
</dbReference>
<dbReference type="GeneID" id="78478522"/>
<dbReference type="CDD" id="cd03014">
    <property type="entry name" value="PRX_Atyp2cys"/>
    <property type="match status" value="1"/>
</dbReference>
<dbReference type="STRING" id="1702221.AALO17_18970"/>
<dbReference type="InterPro" id="IPR036249">
    <property type="entry name" value="Thioredoxin-like_sf"/>
</dbReference>
<dbReference type="PANTHER" id="PTHR43110">
    <property type="entry name" value="THIOL PEROXIDASE"/>
    <property type="match status" value="1"/>
</dbReference>
<dbReference type="PROSITE" id="PS51352">
    <property type="entry name" value="THIOREDOXIN_2"/>
    <property type="match status" value="1"/>
</dbReference>
<keyword evidence="2" id="KW-0049">Antioxidant</keyword>
<keyword evidence="4" id="KW-0676">Redox-active center</keyword>
<dbReference type="PATRIC" id="fig|1702221.3.peg.1848"/>
<dbReference type="KEGG" id="fro:AALO17_18970"/>
<dbReference type="RefSeq" id="WP_067558191.1">
    <property type="nucleotide sequence ID" value="NZ_CAMTMS010000022.1"/>
</dbReference>
<dbReference type="InterPro" id="IPR050455">
    <property type="entry name" value="Tpx_Peroxidase_subfamily"/>
</dbReference>
<reference evidence="6 7" key="1">
    <citation type="journal article" date="2016" name="Gut Pathog.">
        <title>Whole genome sequencing of "Faecalibaculum rodentium" ALO17, isolated from C57BL/6J laboratory mouse feces.</title>
        <authorList>
            <person name="Lim S."/>
            <person name="Chang D.H."/>
            <person name="Ahn S."/>
            <person name="Kim B.C."/>
        </authorList>
    </citation>
    <scope>NUCLEOTIDE SEQUENCE [LARGE SCALE GENOMIC DNA]</scope>
    <source>
        <strain evidence="6 7">Alo17</strain>
    </source>
</reference>
<sequence>MTTFAGAPVTLEGTRLKPGSIMPDFTVTDVNLAQIDPMKIEGTKIILSVPSADTPVCSAELAKFMHALEGTDVKLISVSMDLPFALKRWMDMEQNDNLIATSDFKDRSFAKAAGVRMAENGLLARAVFVVNPAGEILYDEYVDEVTQEPDYDKALEAAGVKK</sequence>
<gene>
    <name evidence="6" type="ORF">AALO17_18970</name>
</gene>